<feature type="transmembrane region" description="Helical" evidence="6">
    <location>
        <begin position="133"/>
        <end position="155"/>
    </location>
</feature>
<organism evidence="7 8">
    <name type="scientific">Longivirga aurantiaca</name>
    <dbReference type="NCBI Taxonomy" id="1837743"/>
    <lineage>
        <taxon>Bacteria</taxon>
        <taxon>Bacillati</taxon>
        <taxon>Actinomycetota</taxon>
        <taxon>Actinomycetes</taxon>
        <taxon>Sporichthyales</taxon>
        <taxon>Sporichthyaceae</taxon>
        <taxon>Longivirga</taxon>
    </lineage>
</organism>
<proteinExistence type="predicted"/>
<feature type="transmembrane region" description="Helical" evidence="6">
    <location>
        <begin position="61"/>
        <end position="82"/>
    </location>
</feature>
<feature type="transmembrane region" description="Helical" evidence="6">
    <location>
        <begin position="247"/>
        <end position="266"/>
    </location>
</feature>
<keyword evidence="3 6" id="KW-0812">Transmembrane</keyword>
<feature type="transmembrane region" description="Helical" evidence="6">
    <location>
        <begin position="167"/>
        <end position="185"/>
    </location>
</feature>
<gene>
    <name evidence="7" type="ORF">ACFQGU_01210</name>
</gene>
<keyword evidence="5 6" id="KW-0472">Membrane</keyword>
<evidence type="ECO:0000256" key="1">
    <source>
        <dbReference type="ARBA" id="ARBA00004651"/>
    </source>
</evidence>
<feature type="transmembrane region" description="Helical" evidence="6">
    <location>
        <begin position="273"/>
        <end position="294"/>
    </location>
</feature>
<evidence type="ECO:0000256" key="4">
    <source>
        <dbReference type="ARBA" id="ARBA00022989"/>
    </source>
</evidence>
<evidence type="ECO:0000256" key="6">
    <source>
        <dbReference type="SAM" id="Phobius"/>
    </source>
</evidence>
<evidence type="ECO:0000256" key="3">
    <source>
        <dbReference type="ARBA" id="ARBA00022692"/>
    </source>
</evidence>
<protein>
    <submittedName>
        <fullName evidence="7">Lysylphosphatidylglycerol synthase domain-containing protein</fullName>
    </submittedName>
</protein>
<accession>A0ABW1SVP9</accession>
<dbReference type="InterPro" id="IPR022791">
    <property type="entry name" value="L-PG_synthase/AglD"/>
</dbReference>
<keyword evidence="4 6" id="KW-1133">Transmembrane helix</keyword>
<dbReference type="EMBL" id="JBHSTI010000002">
    <property type="protein sequence ID" value="MFC6236478.1"/>
    <property type="molecule type" value="Genomic_DNA"/>
</dbReference>
<keyword evidence="8" id="KW-1185">Reference proteome</keyword>
<dbReference type="Pfam" id="PF03706">
    <property type="entry name" value="LPG_synthase_TM"/>
    <property type="match status" value="1"/>
</dbReference>
<dbReference type="Proteomes" id="UP001596138">
    <property type="component" value="Unassembled WGS sequence"/>
</dbReference>
<comment type="subcellular location">
    <subcellularLocation>
        <location evidence="1">Cell membrane</location>
        <topology evidence="1">Multi-pass membrane protein</topology>
    </subcellularLocation>
</comment>
<reference evidence="8" key="1">
    <citation type="journal article" date="2019" name="Int. J. Syst. Evol. Microbiol.">
        <title>The Global Catalogue of Microorganisms (GCM) 10K type strain sequencing project: providing services to taxonomists for standard genome sequencing and annotation.</title>
        <authorList>
            <consortium name="The Broad Institute Genomics Platform"/>
            <consortium name="The Broad Institute Genome Sequencing Center for Infectious Disease"/>
            <person name="Wu L."/>
            <person name="Ma J."/>
        </authorList>
    </citation>
    <scope>NUCLEOTIDE SEQUENCE [LARGE SCALE GENOMIC DNA]</scope>
    <source>
        <strain evidence="8">CGMCC 4.7317</strain>
    </source>
</reference>
<evidence type="ECO:0000256" key="2">
    <source>
        <dbReference type="ARBA" id="ARBA00022475"/>
    </source>
</evidence>
<evidence type="ECO:0000256" key="5">
    <source>
        <dbReference type="ARBA" id="ARBA00023136"/>
    </source>
</evidence>
<evidence type="ECO:0000313" key="8">
    <source>
        <dbReference type="Proteomes" id="UP001596138"/>
    </source>
</evidence>
<feature type="transmembrane region" description="Helical" evidence="6">
    <location>
        <begin position="206"/>
        <end position="227"/>
    </location>
</feature>
<sequence length="324" mass="33500">MSEPDHVADDPGAPSPSARGRWLVVARVAFLLAAVGFGWLWLRDDWDDVVAAVASVGPASWARALIEVLLGLLLTGFVWTLGLRRFGHDVPKGAALSVFFVGQLGKYIPGSVWSLGAQAQMATRYGVPPRTTVVAGLVFLGWNVVTAVLVTALGALRGLVDLPVPGWLLIVAAMAALACLTPRVVNAAGSWAAGEGRRLVLGGGDCILVTVALMATWLLYGMALYAVSPGLSNSEYYYPDDYGPGAAMVAFTAAYAVGVLVVLAPAGLGAREAILTLLLTPFLGVAGAAAAALLTRVVHTVADFSMAGAAWVLGRGSARPTPPE</sequence>
<name>A0ABW1SVP9_9ACTN</name>
<feature type="transmembrane region" description="Helical" evidence="6">
    <location>
        <begin position="22"/>
        <end position="41"/>
    </location>
</feature>
<evidence type="ECO:0000313" key="7">
    <source>
        <dbReference type="EMBL" id="MFC6236478.1"/>
    </source>
</evidence>
<comment type="caution">
    <text evidence="7">The sequence shown here is derived from an EMBL/GenBank/DDBJ whole genome shotgun (WGS) entry which is preliminary data.</text>
</comment>
<keyword evidence="2" id="KW-1003">Cell membrane</keyword>
<dbReference type="RefSeq" id="WP_386763523.1">
    <property type="nucleotide sequence ID" value="NZ_JBHSTI010000002.1"/>
</dbReference>